<dbReference type="EMBL" id="JAZGQK010000011">
    <property type="protein sequence ID" value="MEE6259530.1"/>
    <property type="molecule type" value="Genomic_DNA"/>
</dbReference>
<proteinExistence type="predicted"/>
<accession>A0ABU7RSP6</accession>
<reference evidence="2 3" key="1">
    <citation type="submission" date="2024-01" db="EMBL/GenBank/DDBJ databases">
        <title>Genome insights into Plantactinospora sonchi sp. nov.</title>
        <authorList>
            <person name="Wang L."/>
        </authorList>
    </citation>
    <scope>NUCLEOTIDE SEQUENCE [LARGE SCALE GENOMIC DNA]</scope>
    <source>
        <strain evidence="2 3">NEAU-QY2</strain>
    </source>
</reference>
<evidence type="ECO:0000313" key="2">
    <source>
        <dbReference type="EMBL" id="MEE6259530.1"/>
    </source>
</evidence>
<organism evidence="2 3">
    <name type="scientific">Plantactinospora sonchi</name>
    <dbReference type="NCBI Taxonomy" id="1544735"/>
    <lineage>
        <taxon>Bacteria</taxon>
        <taxon>Bacillati</taxon>
        <taxon>Actinomycetota</taxon>
        <taxon>Actinomycetes</taxon>
        <taxon>Micromonosporales</taxon>
        <taxon>Micromonosporaceae</taxon>
        <taxon>Plantactinospora</taxon>
    </lineage>
</organism>
<protein>
    <submittedName>
        <fullName evidence="2">Uncharacterized protein</fullName>
    </submittedName>
</protein>
<evidence type="ECO:0000256" key="1">
    <source>
        <dbReference type="SAM" id="MobiDB-lite"/>
    </source>
</evidence>
<comment type="caution">
    <text evidence="2">The sequence shown here is derived from an EMBL/GenBank/DDBJ whole genome shotgun (WGS) entry which is preliminary data.</text>
</comment>
<feature type="region of interest" description="Disordered" evidence="1">
    <location>
        <begin position="1"/>
        <end position="55"/>
    </location>
</feature>
<dbReference type="RefSeq" id="WP_331214651.1">
    <property type="nucleotide sequence ID" value="NZ_JAZGQK010000011.1"/>
</dbReference>
<keyword evidence="3" id="KW-1185">Reference proteome</keyword>
<dbReference type="Proteomes" id="UP001332243">
    <property type="component" value="Unassembled WGS sequence"/>
</dbReference>
<gene>
    <name evidence="2" type="ORF">V1633_13655</name>
</gene>
<evidence type="ECO:0000313" key="3">
    <source>
        <dbReference type="Proteomes" id="UP001332243"/>
    </source>
</evidence>
<sequence length="55" mass="5811">MTAQPVDPAAPRACSPDPLRRRPVTRTVGDRYASAAELVPAKPSDGRPSVRGVGR</sequence>
<name>A0ABU7RSP6_9ACTN</name>